<dbReference type="GO" id="GO:0004197">
    <property type="term" value="F:cysteine-type endopeptidase activity"/>
    <property type="evidence" value="ECO:0007669"/>
    <property type="project" value="InterPro"/>
</dbReference>
<dbReference type="GeneID" id="25909627"/>
<dbReference type="eggNOG" id="ENOG502SFGE">
    <property type="taxonomic scope" value="Eukaryota"/>
</dbReference>
<feature type="domain" description="Ubiquitin-like" evidence="2">
    <location>
        <begin position="295"/>
        <end position="362"/>
    </location>
</feature>
<protein>
    <recommendedName>
        <fullName evidence="2">Ubiquitin-like domain-containing protein</fullName>
    </recommendedName>
</protein>
<dbReference type="Proteomes" id="UP000054560">
    <property type="component" value="Unassembled WGS sequence"/>
</dbReference>
<evidence type="ECO:0000313" key="4">
    <source>
        <dbReference type="Proteomes" id="UP000054560"/>
    </source>
</evidence>
<sequence>MTQNSRGDSRSPLDDDFVLNDDIVCTHGRLFPQCDTPKVLPIEVWNLMTKHVRESRRLDSPATPCSLCIQNAQMRSDEALAQRMLDSHIAGHLLGKTFTVNDLAMPSSSTANPNTYSSERPFNRSVLYVVPHTFLRQWKAFFGDKNGARPRPFCVGSETLLCDHRRLPFRVLRPERANQVPTSTNLTKIGIIDDAAFRGLAATYGDVEAIALRLSSENEIVSQPPLCEQCEAEGLSGKAEAAFKYSKGIIKIKHLDDDEDPGSSTVSTAQEKMEANNRSAPGDVRRSSRDRLASIKAVSEVEKLKSFHIFYNTTVMELKLSIMNEWFLSAPNDQHLYYNGVELTNDETMQSARVPSGAQLEVKVDLALEEDEDDLQRAILASMRQGSPERGFEGTGLYG</sequence>
<dbReference type="InterPro" id="IPR003903">
    <property type="entry name" value="UIM_dom"/>
</dbReference>
<name>A0A0L0FNY2_9EUKA</name>
<evidence type="ECO:0000313" key="3">
    <source>
        <dbReference type="EMBL" id="KNC78449.1"/>
    </source>
</evidence>
<organism evidence="3 4">
    <name type="scientific">Sphaeroforma arctica JP610</name>
    <dbReference type="NCBI Taxonomy" id="667725"/>
    <lineage>
        <taxon>Eukaryota</taxon>
        <taxon>Ichthyosporea</taxon>
        <taxon>Ichthyophonida</taxon>
        <taxon>Sphaeroforma</taxon>
    </lineage>
</organism>
<dbReference type="STRING" id="667725.A0A0L0FNY2"/>
<evidence type="ECO:0000259" key="2">
    <source>
        <dbReference type="PROSITE" id="PS50053"/>
    </source>
</evidence>
<dbReference type="PROSITE" id="PS50053">
    <property type="entry name" value="UBIQUITIN_2"/>
    <property type="match status" value="1"/>
</dbReference>
<dbReference type="CDD" id="cd01795">
    <property type="entry name" value="Ubl_USP48"/>
    <property type="match status" value="1"/>
</dbReference>
<dbReference type="GO" id="GO:0004843">
    <property type="term" value="F:cysteine-type deubiquitinase activity"/>
    <property type="evidence" value="ECO:0007669"/>
    <property type="project" value="InterPro"/>
</dbReference>
<dbReference type="OrthoDB" id="289038at2759"/>
<gene>
    <name evidence="3" type="ORF">SARC_09123</name>
</gene>
<dbReference type="GO" id="GO:0016579">
    <property type="term" value="P:protein deubiquitination"/>
    <property type="evidence" value="ECO:0007669"/>
    <property type="project" value="InterPro"/>
</dbReference>
<dbReference type="PROSITE" id="PS50330">
    <property type="entry name" value="UIM"/>
    <property type="match status" value="1"/>
</dbReference>
<dbReference type="AlphaFoldDB" id="A0A0L0FNY2"/>
<dbReference type="SUPFAM" id="SSF54236">
    <property type="entry name" value="Ubiquitin-like"/>
    <property type="match status" value="1"/>
</dbReference>
<reference evidence="3 4" key="1">
    <citation type="submission" date="2011-02" db="EMBL/GenBank/DDBJ databases">
        <title>The Genome Sequence of Sphaeroforma arctica JP610.</title>
        <authorList>
            <consortium name="The Broad Institute Genome Sequencing Platform"/>
            <person name="Russ C."/>
            <person name="Cuomo C."/>
            <person name="Young S.K."/>
            <person name="Zeng Q."/>
            <person name="Gargeya S."/>
            <person name="Alvarado L."/>
            <person name="Berlin A."/>
            <person name="Chapman S.B."/>
            <person name="Chen Z."/>
            <person name="Freedman E."/>
            <person name="Gellesch M."/>
            <person name="Goldberg J."/>
            <person name="Griggs A."/>
            <person name="Gujja S."/>
            <person name="Heilman E."/>
            <person name="Heiman D."/>
            <person name="Howarth C."/>
            <person name="Mehta T."/>
            <person name="Neiman D."/>
            <person name="Pearson M."/>
            <person name="Roberts A."/>
            <person name="Saif S."/>
            <person name="Shea T."/>
            <person name="Shenoy N."/>
            <person name="Sisk P."/>
            <person name="Stolte C."/>
            <person name="Sykes S."/>
            <person name="White J."/>
            <person name="Yandava C."/>
            <person name="Burger G."/>
            <person name="Gray M.W."/>
            <person name="Holland P.W.H."/>
            <person name="King N."/>
            <person name="Lang F.B.F."/>
            <person name="Roger A.J."/>
            <person name="Ruiz-Trillo I."/>
            <person name="Haas B."/>
            <person name="Nusbaum C."/>
            <person name="Birren B."/>
        </authorList>
    </citation>
    <scope>NUCLEOTIDE SEQUENCE [LARGE SCALE GENOMIC DNA]</scope>
    <source>
        <strain evidence="3 4">JP610</strain>
    </source>
</reference>
<dbReference type="InterPro" id="IPR044743">
    <property type="entry name" value="Ubl_USP48"/>
</dbReference>
<dbReference type="RefSeq" id="XP_014152351.1">
    <property type="nucleotide sequence ID" value="XM_014296876.1"/>
</dbReference>
<evidence type="ECO:0000256" key="1">
    <source>
        <dbReference type="SAM" id="MobiDB-lite"/>
    </source>
</evidence>
<dbReference type="InterPro" id="IPR000626">
    <property type="entry name" value="Ubiquitin-like_dom"/>
</dbReference>
<dbReference type="EMBL" id="KQ242487">
    <property type="protein sequence ID" value="KNC78449.1"/>
    <property type="molecule type" value="Genomic_DNA"/>
</dbReference>
<proteinExistence type="predicted"/>
<dbReference type="InterPro" id="IPR029071">
    <property type="entry name" value="Ubiquitin-like_domsf"/>
</dbReference>
<accession>A0A0L0FNY2</accession>
<keyword evidence="4" id="KW-1185">Reference proteome</keyword>
<feature type="region of interest" description="Disordered" evidence="1">
    <location>
        <begin position="256"/>
        <end position="286"/>
    </location>
</feature>